<dbReference type="PANTHER" id="PTHR38839">
    <property type="entry name" value="TRANSCRIPTIONAL REGULATOR WHID-RELATED"/>
    <property type="match status" value="1"/>
</dbReference>
<dbReference type="GO" id="GO:0003677">
    <property type="term" value="F:DNA binding"/>
    <property type="evidence" value="ECO:0007669"/>
    <property type="project" value="UniProtKB-UniRule"/>
</dbReference>
<dbReference type="GO" id="GO:0005737">
    <property type="term" value="C:cytoplasm"/>
    <property type="evidence" value="ECO:0007669"/>
    <property type="project" value="UniProtKB-SubCell"/>
</dbReference>
<dbReference type="RefSeq" id="WP_306982140.1">
    <property type="nucleotide sequence ID" value="NZ_JAUSYQ010000002.1"/>
</dbReference>
<comment type="PTM">
    <text evidence="11">Upon Fe-S cluster removal intramolecular disulfide bonds are formed.</text>
</comment>
<feature type="region of interest" description="Disordered" evidence="12">
    <location>
        <begin position="65"/>
        <end position="90"/>
    </location>
</feature>
<sequence>MDWHESAICQGTDPDLFFPVGNASSGPTLIQITEAKAVCHRCPVIDQCLSWALDADPVEGIWGGTTEAERRAMRRRSAARADRPTAKPAA</sequence>
<dbReference type="GO" id="GO:0046872">
    <property type="term" value="F:metal ion binding"/>
    <property type="evidence" value="ECO:0007669"/>
    <property type="project" value="UniProtKB-KW"/>
</dbReference>
<dbReference type="GO" id="GO:0045454">
    <property type="term" value="P:cell redox homeostasis"/>
    <property type="evidence" value="ECO:0007669"/>
    <property type="project" value="TreeGrafter"/>
</dbReference>
<dbReference type="PROSITE" id="PS51674">
    <property type="entry name" value="4FE4S_WBL"/>
    <property type="match status" value="1"/>
</dbReference>
<keyword evidence="7 11" id="KW-0805">Transcription regulation</keyword>
<comment type="similarity">
    <text evidence="2 11">Belongs to the WhiB family.</text>
</comment>
<feature type="binding site" evidence="11">
    <location>
        <position position="48"/>
    </location>
    <ligand>
        <name>[4Fe-4S] cluster</name>
        <dbReference type="ChEBI" id="CHEBI:49883"/>
    </ligand>
</feature>
<name>A0AAW8FLN6_9ACTN</name>
<dbReference type="GO" id="GO:0051539">
    <property type="term" value="F:4 iron, 4 sulfur cluster binding"/>
    <property type="evidence" value="ECO:0007669"/>
    <property type="project" value="UniProtKB-UniRule"/>
</dbReference>
<feature type="domain" description="4Fe-4S Wbl-type" evidence="13">
    <location>
        <begin position="8"/>
        <end position="72"/>
    </location>
</feature>
<feature type="binding site" evidence="11">
    <location>
        <position position="42"/>
    </location>
    <ligand>
        <name>[4Fe-4S] cluster</name>
        <dbReference type="ChEBI" id="CHEBI:49883"/>
    </ligand>
</feature>
<keyword evidence="6 11" id="KW-0411">Iron-sulfur</keyword>
<dbReference type="PANTHER" id="PTHR38839:SF6">
    <property type="entry name" value="TRANSCRIPTIONAL REGULATOR WHIB1"/>
    <property type="match status" value="1"/>
</dbReference>
<dbReference type="Proteomes" id="UP001234216">
    <property type="component" value="Unassembled WGS sequence"/>
</dbReference>
<comment type="function">
    <text evidence="11">Acts as a transcriptional regulator. Probably redox-responsive. The apo- but not holo-form probably binds DNA.</text>
</comment>
<comment type="subcellular location">
    <subcellularLocation>
        <location evidence="1 11">Cytoplasm</location>
    </subcellularLocation>
</comment>
<evidence type="ECO:0000313" key="15">
    <source>
        <dbReference type="Proteomes" id="UP001234216"/>
    </source>
</evidence>
<keyword evidence="8 11" id="KW-0238">DNA-binding</keyword>
<proteinExistence type="inferred from homology"/>
<keyword evidence="4 11" id="KW-0479">Metal-binding</keyword>
<evidence type="ECO:0000256" key="9">
    <source>
        <dbReference type="ARBA" id="ARBA00023157"/>
    </source>
</evidence>
<keyword evidence="5 11" id="KW-0408">Iron</keyword>
<dbReference type="InterPro" id="IPR003482">
    <property type="entry name" value="Whib"/>
</dbReference>
<dbReference type="GO" id="GO:0045892">
    <property type="term" value="P:negative regulation of DNA-templated transcription"/>
    <property type="evidence" value="ECO:0007669"/>
    <property type="project" value="TreeGrafter"/>
</dbReference>
<evidence type="ECO:0000256" key="10">
    <source>
        <dbReference type="ARBA" id="ARBA00023163"/>
    </source>
</evidence>
<feature type="compositionally biased region" description="Basic and acidic residues" evidence="12">
    <location>
        <begin position="79"/>
        <end position="90"/>
    </location>
</feature>
<keyword evidence="11" id="KW-0963">Cytoplasm</keyword>
<evidence type="ECO:0000313" key="14">
    <source>
        <dbReference type="EMBL" id="MDQ0911016.1"/>
    </source>
</evidence>
<protein>
    <recommendedName>
        <fullName evidence="11">Transcriptional regulator WhiB</fullName>
    </recommendedName>
</protein>
<dbReference type="Pfam" id="PF02467">
    <property type="entry name" value="Whib"/>
    <property type="match status" value="1"/>
</dbReference>
<dbReference type="GO" id="GO:0035731">
    <property type="term" value="F:dinitrosyl-iron complex binding"/>
    <property type="evidence" value="ECO:0007669"/>
    <property type="project" value="UniProtKB-UniRule"/>
</dbReference>
<comment type="cofactor">
    <cofactor evidence="11">
        <name>[4Fe-4S] cluster</name>
        <dbReference type="ChEBI" id="CHEBI:49883"/>
    </cofactor>
    <text evidence="11">Binds 1 [4Fe-4S] cluster per subunit. Following nitrosylation of the [4Fe-4S] cluster binds 1 [4Fe-8(NO)] cluster per subunit.</text>
</comment>
<keyword evidence="3 11" id="KW-0004">4Fe-4S</keyword>
<keyword evidence="9 11" id="KW-1015">Disulfide bond</keyword>
<evidence type="ECO:0000256" key="12">
    <source>
        <dbReference type="SAM" id="MobiDB-lite"/>
    </source>
</evidence>
<dbReference type="EMBL" id="JAUSZV010000005">
    <property type="protein sequence ID" value="MDQ0911016.1"/>
    <property type="molecule type" value="Genomic_DNA"/>
</dbReference>
<evidence type="ECO:0000256" key="11">
    <source>
        <dbReference type="HAMAP-Rule" id="MF_01479"/>
    </source>
</evidence>
<evidence type="ECO:0000256" key="3">
    <source>
        <dbReference type="ARBA" id="ARBA00022485"/>
    </source>
</evidence>
<comment type="PTM">
    <text evidence="11">The Fe-S cluster can be nitrosylated by nitric oxide (NO).</text>
</comment>
<dbReference type="GO" id="GO:0047134">
    <property type="term" value="F:protein-disulfide reductase [NAD(P)H] activity"/>
    <property type="evidence" value="ECO:0007669"/>
    <property type="project" value="TreeGrafter"/>
</dbReference>
<evidence type="ECO:0000256" key="1">
    <source>
        <dbReference type="ARBA" id="ARBA00004496"/>
    </source>
</evidence>
<feature type="binding site" evidence="11">
    <location>
        <position position="9"/>
    </location>
    <ligand>
        <name>[4Fe-4S] cluster</name>
        <dbReference type="ChEBI" id="CHEBI:49883"/>
    </ligand>
</feature>
<dbReference type="AlphaFoldDB" id="A0AAW8FLN6"/>
<gene>
    <name evidence="11" type="primary">whiB</name>
    <name evidence="14" type="ORF">QFZ22_007001</name>
</gene>
<keyword evidence="10 11" id="KW-0804">Transcription</keyword>
<dbReference type="InterPro" id="IPR034768">
    <property type="entry name" value="4FE4S_WBL"/>
</dbReference>
<evidence type="ECO:0000256" key="7">
    <source>
        <dbReference type="ARBA" id="ARBA00023015"/>
    </source>
</evidence>
<organism evidence="14 15">
    <name type="scientific">Streptomyces canus</name>
    <dbReference type="NCBI Taxonomy" id="58343"/>
    <lineage>
        <taxon>Bacteria</taxon>
        <taxon>Bacillati</taxon>
        <taxon>Actinomycetota</taxon>
        <taxon>Actinomycetes</taxon>
        <taxon>Kitasatosporales</taxon>
        <taxon>Streptomycetaceae</taxon>
        <taxon>Streptomyces</taxon>
        <taxon>Streptomyces aurantiacus group</taxon>
    </lineage>
</organism>
<accession>A0AAW8FLN6</accession>
<evidence type="ECO:0000256" key="6">
    <source>
        <dbReference type="ARBA" id="ARBA00023014"/>
    </source>
</evidence>
<feature type="binding site" evidence="11">
    <location>
        <position position="39"/>
    </location>
    <ligand>
        <name>[4Fe-4S] cluster</name>
        <dbReference type="ChEBI" id="CHEBI:49883"/>
    </ligand>
</feature>
<evidence type="ECO:0000259" key="13">
    <source>
        <dbReference type="PROSITE" id="PS51674"/>
    </source>
</evidence>
<evidence type="ECO:0000256" key="8">
    <source>
        <dbReference type="ARBA" id="ARBA00023125"/>
    </source>
</evidence>
<dbReference type="HAMAP" id="MF_01479">
    <property type="entry name" value="WhiB"/>
    <property type="match status" value="1"/>
</dbReference>
<evidence type="ECO:0000256" key="2">
    <source>
        <dbReference type="ARBA" id="ARBA00006597"/>
    </source>
</evidence>
<reference evidence="14" key="1">
    <citation type="submission" date="2023-07" db="EMBL/GenBank/DDBJ databases">
        <title>Comparative genomics of wheat-associated soil bacteria to identify genetic determinants of phenazine resistance.</title>
        <authorList>
            <person name="Mouncey N."/>
        </authorList>
    </citation>
    <scope>NUCLEOTIDE SEQUENCE</scope>
    <source>
        <strain evidence="14">V4I22</strain>
    </source>
</reference>
<comment type="caution">
    <text evidence="14">The sequence shown here is derived from an EMBL/GenBank/DDBJ whole genome shotgun (WGS) entry which is preliminary data.</text>
</comment>
<evidence type="ECO:0000256" key="5">
    <source>
        <dbReference type="ARBA" id="ARBA00023004"/>
    </source>
</evidence>
<evidence type="ECO:0000256" key="4">
    <source>
        <dbReference type="ARBA" id="ARBA00022723"/>
    </source>
</evidence>